<dbReference type="InterPro" id="IPR011993">
    <property type="entry name" value="PH-like_dom_sf"/>
</dbReference>
<dbReference type="Pfam" id="PF23320">
    <property type="entry name" value="Zn_SUZ12"/>
    <property type="match status" value="1"/>
</dbReference>
<feature type="region of interest" description="Disordered" evidence="15">
    <location>
        <begin position="1"/>
        <end position="26"/>
    </location>
</feature>
<dbReference type="Gene3D" id="3.90.230.10">
    <property type="entry name" value="Creatinase/methionine aminopeptidase superfamily"/>
    <property type="match status" value="1"/>
</dbReference>
<dbReference type="InterPro" id="IPR013719">
    <property type="entry name" value="RTT106/SPT16-like_middle_dom"/>
</dbReference>
<dbReference type="Pfam" id="PF08512">
    <property type="entry name" value="Rttp106-like_middle"/>
    <property type="match status" value="1"/>
</dbReference>
<evidence type="ECO:0000256" key="12">
    <source>
        <dbReference type="ARBA" id="ARBA00023204"/>
    </source>
</evidence>
<evidence type="ECO:0000256" key="3">
    <source>
        <dbReference type="ARBA" id="ARBA00022454"/>
    </source>
</evidence>
<organism evidence="17 18">
    <name type="scientific">Daphnia galeata</name>
    <dbReference type="NCBI Taxonomy" id="27404"/>
    <lineage>
        <taxon>Eukaryota</taxon>
        <taxon>Metazoa</taxon>
        <taxon>Ecdysozoa</taxon>
        <taxon>Arthropoda</taxon>
        <taxon>Crustacea</taxon>
        <taxon>Branchiopoda</taxon>
        <taxon>Diplostraca</taxon>
        <taxon>Cladocera</taxon>
        <taxon>Anomopoda</taxon>
        <taxon>Daphniidae</taxon>
        <taxon>Daphnia</taxon>
    </lineage>
</organism>
<comment type="similarity">
    <text evidence="2 14">Belongs to the peptidase M24 family. SPT16 subfamily.</text>
</comment>
<keyword evidence="11 14" id="KW-0804">Transcription</keyword>
<evidence type="ECO:0000256" key="7">
    <source>
        <dbReference type="ARBA" id="ARBA00022771"/>
    </source>
</evidence>
<dbReference type="CDD" id="cd21750">
    <property type="entry name" value="ZnB-Zn_SUZ12"/>
    <property type="match status" value="1"/>
</dbReference>
<feature type="region of interest" description="Disordered" evidence="15">
    <location>
        <begin position="332"/>
        <end position="360"/>
    </location>
</feature>
<dbReference type="SMART" id="SM01287">
    <property type="entry name" value="Rtt106"/>
    <property type="match status" value="1"/>
</dbReference>
<dbReference type="GO" id="GO:0032786">
    <property type="term" value="P:positive regulation of DNA-templated transcription, elongation"/>
    <property type="evidence" value="ECO:0007669"/>
    <property type="project" value="UniProtKB-ARBA"/>
</dbReference>
<dbReference type="Pfam" id="PF08644">
    <property type="entry name" value="SPT16"/>
    <property type="match status" value="1"/>
</dbReference>
<evidence type="ECO:0000256" key="1">
    <source>
        <dbReference type="ARBA" id="ARBA00007416"/>
    </source>
</evidence>
<evidence type="ECO:0000256" key="2">
    <source>
        <dbReference type="ARBA" id="ARBA00010779"/>
    </source>
</evidence>
<feature type="compositionally biased region" description="Acidic residues" evidence="15">
    <location>
        <begin position="1082"/>
        <end position="1094"/>
    </location>
</feature>
<keyword evidence="6 14" id="KW-0227">DNA damage</keyword>
<evidence type="ECO:0000256" key="10">
    <source>
        <dbReference type="ARBA" id="ARBA00023054"/>
    </source>
</evidence>
<evidence type="ECO:0000256" key="9">
    <source>
        <dbReference type="ARBA" id="ARBA00023015"/>
    </source>
</evidence>
<feature type="compositionally biased region" description="Basic and acidic residues" evidence="15">
    <location>
        <begin position="1"/>
        <end position="14"/>
    </location>
</feature>
<evidence type="ECO:0000259" key="16">
    <source>
        <dbReference type="PROSITE" id="PS00028"/>
    </source>
</evidence>
<dbReference type="InterPro" id="IPR029148">
    <property type="entry name" value="FACT-SPT16_Nlobe"/>
</dbReference>
<dbReference type="SMART" id="SM01286">
    <property type="entry name" value="SPT16"/>
    <property type="match status" value="1"/>
</dbReference>
<dbReference type="InterPro" id="IPR000994">
    <property type="entry name" value="Pept_M24"/>
</dbReference>
<dbReference type="GO" id="GO:0006281">
    <property type="term" value="P:DNA repair"/>
    <property type="evidence" value="ECO:0007669"/>
    <property type="project" value="UniProtKB-UniRule"/>
</dbReference>
<evidence type="ECO:0000256" key="5">
    <source>
        <dbReference type="ARBA" id="ARBA00022723"/>
    </source>
</evidence>
<evidence type="ECO:0000256" key="6">
    <source>
        <dbReference type="ARBA" id="ARBA00022763"/>
    </source>
</evidence>
<comment type="caution">
    <text evidence="17">The sequence shown here is derived from an EMBL/GenBank/DDBJ whole genome shotgun (WGS) entry which is preliminary data.</text>
</comment>
<keyword evidence="12 14" id="KW-0234">DNA repair</keyword>
<keyword evidence="8" id="KW-0862">Zinc</keyword>
<dbReference type="InterPro" id="IPR057540">
    <property type="entry name" value="Znf_SUZ12"/>
</dbReference>
<dbReference type="PANTHER" id="PTHR13980">
    <property type="entry name" value="CDC68 RELATED"/>
    <property type="match status" value="1"/>
</dbReference>
<evidence type="ECO:0000256" key="8">
    <source>
        <dbReference type="ARBA" id="ARBA00022833"/>
    </source>
</evidence>
<dbReference type="InterPro" id="IPR056595">
    <property type="entry name" value="Fact-SPT16_PH"/>
</dbReference>
<evidence type="ECO:0000256" key="13">
    <source>
        <dbReference type="ARBA" id="ARBA00023242"/>
    </source>
</evidence>
<dbReference type="Gene3D" id="2.30.29.210">
    <property type="entry name" value="FACT complex subunit Spt16p/Cdc68p"/>
    <property type="match status" value="1"/>
</dbReference>
<sequence length="1736" mass="195358">MGPKKKERDTDHSSSSKGGPKEITNGRADTVQADHELFLQAFEKPTQIYRYLRTRHFISPIFLHRTLSYMNGRCSRNHRNRKTCKLAGMLESKELLQKSSTSDVNNRSRFMTLTFLGFYDPKVSGCQEPVRVETLLLQIGHKKRKDVSSPIMQVSVGTTEVCINPSEDSPPPKAPTVSISTEDLSLRNGQQGNSYVLLLRVSAPITSESEPHSKRRRVSDVSATAVGTEEKTRLFGAELIVYDRHSRCLLIDGDYELAMKEIHSTESNGTSPSGVDKSSRMTNTSWSTLDSSSTTPPISVLAHGPMLKFRLEWANDPISALVDRPKPYVAVASTQTSEKSSSSTSSNSSVDKNPNNNSDEPMIVRYQFLYNASRRQQTETRNDFRCPWCSLHCLQLPALLKHLRLCHSRFNFSHVGTDKGHVRIDISVNDAYDGSYSGNPHDLIAQPLALGASSGGAAFGRQGPTRRTPITATLVWRPRRMRASGQDTLPTEGDDGYEVCETQRPFITGHNRLYHHTSTCLPIQAKELDVDSENETDPEWLRAKTCMMIDEFTDVNEGEKELMKLWNLHVLKHNYVGDCQMGVALQMFLDNHGQELLKRNLYRNFILHLSNLYDFGIIAPATIHNVELKYFLLQLNLDGPRFFLKMGSLAADREVFFRRVKRFYSSWKNEDSNAELGFAGMDALVTALGADEEVVYSKTSSLQSWLLGYELTDTVMALCEDSIYFLASKKKIDFLRPLEAVKEEKGLPAVKLLVRDKSDKDKANFVKLIEALKKSKKGKKLGVFSKDSFHGEFMDAWNNAIKKEKFETIDVSSGAAYMMAPKEDSEMMVIKKACQVSVDLFNKYLKEQVMEIVDADKKVKHSKLAEGVENAATDKKYVTGVDTGQVDMCYPAIIQSGGNYSLKFSAVSDDKPLHFGAIVCLLGARYKSYCSNIGRTLLVNPTEKMQETYNFLLSVEDEILKSLVEGAKFSDVYNAAEAYVKKEKPALLDKMTKTLGFATGIEFRESSLVIGPKNNAVVKKGMVFNVNLGFADLENSESTDDRYKKYALFLSDTVVVSDGPATVLTASKKRIKNIGIFLKDESGEEEEEEEEDEEKPSRQPQNLGRGKRTAILDSKLRETSTEEKRKQHQKELASHLNEEAKLRLAQQKGRLEGEKVRKSTVSYKSGKDLPKEDEVKELKLFVDRKYETVIMPIYGIPVPFHISTIKNISQSVEGDYTYLRINFFHPGATMGRAETAAFPNPEATFLKEITYRSTNIKEPGELSSPSSNLNTAFRLIKEVQKRFKTREAEEKEKEDLVKQDTLLLSQNKANPKLKDLYIRPNVAQKRILGSLEAHTNGFRYTSVRGDKVDILYNNIRHAIFQPCDGEMIILLHFHLKNAIMFGKKKHNDVQFYTEVGEITTDLGKHQHMHDRDDLAAEQAERELRHKLKTAFKTFCEKVETMTRNEVEFDAPFRELGFPGVPFRSTVLLQPTSGCLVNLVEWPPFVISLEDMELVHFERVQFHLKNFDMVFVFKNYHRKVSMVNAVPMNMLDHVKEWLNSCDIRYTEGVQSLNWSKIMKTITDDPEAFFETGGWTFLDPESGSEGGRGSDEEDSEEDEYAPTDVDDEEDDESDSEYSEADSSDMSEDSDSGSEDGGGGSSDESGKDWSDLEREAAEADRENVNFEDEYSRSRGGKGAAPPPSKRGHSSSSKPSGGHSSSSKPSSGHSSSSKPSSGHKRSRESSSGDRHKKSPKKSRK</sequence>
<dbReference type="InterPro" id="IPR013953">
    <property type="entry name" value="FACT_SPT16_M"/>
</dbReference>
<dbReference type="FunFam" id="3.90.230.10:FF:000005">
    <property type="entry name" value="FACT complex subunit spt16"/>
    <property type="match status" value="1"/>
</dbReference>
<dbReference type="Pfam" id="PF24824">
    <property type="entry name" value="PH_SPT16"/>
    <property type="match status" value="1"/>
</dbReference>
<feature type="compositionally biased region" description="Basic and acidic residues" evidence="15">
    <location>
        <begin position="1641"/>
        <end position="1669"/>
    </location>
</feature>
<dbReference type="Gene3D" id="3.40.350.10">
    <property type="entry name" value="Creatinase/prolidase N-terminal domain"/>
    <property type="match status" value="1"/>
</dbReference>
<comment type="similarity">
    <text evidence="1">Belongs to the VEFS (VRN2-EMF2-FIS2-SU(Z)12) family.</text>
</comment>
<dbReference type="GO" id="GO:0008270">
    <property type="term" value="F:zinc ion binding"/>
    <property type="evidence" value="ECO:0007669"/>
    <property type="project" value="UniProtKB-KW"/>
</dbReference>
<evidence type="ECO:0000313" key="17">
    <source>
        <dbReference type="EMBL" id="CAH0098951.1"/>
    </source>
</evidence>
<dbReference type="Gene3D" id="2.30.29.150">
    <property type="match status" value="1"/>
</dbReference>
<evidence type="ECO:0000256" key="4">
    <source>
        <dbReference type="ARBA" id="ARBA00022705"/>
    </source>
</evidence>
<dbReference type="GO" id="GO:0006260">
    <property type="term" value="P:DNA replication"/>
    <property type="evidence" value="ECO:0007669"/>
    <property type="project" value="UniProtKB-KW"/>
</dbReference>
<keyword evidence="9 14" id="KW-0805">Transcription regulation</keyword>
<dbReference type="FunFam" id="3.40.350.10:FF:000005">
    <property type="entry name" value="SPT16 homolog, facilitates chromatin-remodeling subunit"/>
    <property type="match status" value="1"/>
</dbReference>
<proteinExistence type="inferred from homology"/>
<feature type="compositionally biased region" description="Low complexity" evidence="15">
    <location>
        <begin position="333"/>
        <end position="349"/>
    </location>
</feature>
<dbReference type="InterPro" id="IPR033825">
    <property type="entry name" value="Spt16_M24"/>
</dbReference>
<feature type="compositionally biased region" description="Low complexity" evidence="15">
    <location>
        <begin position="282"/>
        <end position="295"/>
    </location>
</feature>
<dbReference type="CDD" id="cd21551">
    <property type="entry name" value="VEFS-box_SUZ12"/>
    <property type="match status" value="1"/>
</dbReference>
<dbReference type="SUPFAM" id="SSF55920">
    <property type="entry name" value="Creatinase/aminopeptidase"/>
    <property type="match status" value="1"/>
</dbReference>
<accession>A0A8J2WEV8</accession>
<keyword evidence="3 14" id="KW-0158">Chromosome</keyword>
<dbReference type="OrthoDB" id="10251642at2759"/>
<dbReference type="Pfam" id="PF14826">
    <property type="entry name" value="FACT-Spt16_Nlob"/>
    <property type="match status" value="1"/>
</dbReference>
<dbReference type="InterPro" id="IPR036005">
    <property type="entry name" value="Creatinase/aminopeptidase-like"/>
</dbReference>
<keyword evidence="18" id="KW-1185">Reference proteome</keyword>
<dbReference type="InterPro" id="IPR019135">
    <property type="entry name" value="Polycomb_protein_VEFS-Box"/>
</dbReference>
<dbReference type="InterPro" id="IPR013087">
    <property type="entry name" value="Znf_C2H2_type"/>
</dbReference>
<feature type="domain" description="C2H2-type" evidence="16">
    <location>
        <begin position="386"/>
        <end position="407"/>
    </location>
</feature>
<dbReference type="InterPro" id="IPR048969">
    <property type="entry name" value="FACT_SPT16_C"/>
</dbReference>
<reference evidence="17" key="1">
    <citation type="submission" date="2021-11" db="EMBL/GenBank/DDBJ databases">
        <authorList>
            <person name="Schell T."/>
        </authorList>
    </citation>
    <scope>NUCLEOTIDE SEQUENCE</scope>
    <source>
        <strain evidence="17">M5</strain>
    </source>
</reference>
<evidence type="ECO:0000256" key="14">
    <source>
        <dbReference type="RuleBase" id="RU367052"/>
    </source>
</evidence>
<keyword evidence="10" id="KW-0175">Coiled coil</keyword>
<gene>
    <name evidence="17" type="ORF">DGAL_LOCUS1059</name>
</gene>
<dbReference type="CDD" id="cd01091">
    <property type="entry name" value="CDC68-like"/>
    <property type="match status" value="1"/>
</dbReference>
<feature type="compositionally biased region" description="Basic residues" evidence="15">
    <location>
        <begin position="1726"/>
        <end position="1736"/>
    </location>
</feature>
<dbReference type="Pfam" id="PF21091">
    <property type="entry name" value="SPT16_C"/>
    <property type="match status" value="1"/>
</dbReference>
<feature type="region of interest" description="Disordered" evidence="15">
    <location>
        <begin position="265"/>
        <end position="297"/>
    </location>
</feature>
<dbReference type="FunFam" id="2.30.29.150:FF:000003">
    <property type="entry name" value="FACT complex subunit SPT16"/>
    <property type="match status" value="1"/>
</dbReference>
<dbReference type="FunFam" id="2.30.29.210:FF:000001">
    <property type="entry name" value="FACT complex subunit spt16"/>
    <property type="match status" value="1"/>
</dbReference>
<dbReference type="InterPro" id="IPR040258">
    <property type="entry name" value="Spt16"/>
</dbReference>
<comment type="subcellular location">
    <subcellularLocation>
        <location evidence="14">Nucleus</location>
    </subcellularLocation>
    <subcellularLocation>
        <location evidence="14">Chromosome</location>
    </subcellularLocation>
</comment>
<keyword evidence="7" id="KW-0863">Zinc-finger</keyword>
<evidence type="ECO:0000313" key="18">
    <source>
        <dbReference type="Proteomes" id="UP000789390"/>
    </source>
</evidence>
<keyword evidence="5" id="KW-0479">Metal-binding</keyword>
<dbReference type="GO" id="GO:0031491">
    <property type="term" value="F:nucleosome binding"/>
    <property type="evidence" value="ECO:0007669"/>
    <property type="project" value="TreeGrafter"/>
</dbReference>
<dbReference type="FunFam" id="2.30.29.30:FF:000017">
    <property type="entry name" value="FACT complex subunit SPT16"/>
    <property type="match status" value="1"/>
</dbReference>
<dbReference type="Gene3D" id="2.30.29.30">
    <property type="entry name" value="Pleckstrin-homology domain (PH domain)/Phosphotyrosine-binding domain (PTB)"/>
    <property type="match status" value="1"/>
</dbReference>
<dbReference type="GO" id="GO:0035101">
    <property type="term" value="C:FACT complex"/>
    <property type="evidence" value="ECO:0007669"/>
    <property type="project" value="UniProtKB-UniRule"/>
</dbReference>
<dbReference type="InterPro" id="IPR029149">
    <property type="entry name" value="Creatin/AminoP/Spt16_N"/>
</dbReference>
<keyword evidence="4 14" id="KW-0235">DNA replication</keyword>
<feature type="region of interest" description="Disordered" evidence="15">
    <location>
        <begin position="1569"/>
        <end position="1736"/>
    </location>
</feature>
<dbReference type="PROSITE" id="PS00028">
    <property type="entry name" value="ZINC_FINGER_C2H2_1"/>
    <property type="match status" value="1"/>
</dbReference>
<feature type="compositionally biased region" description="Polar residues" evidence="15">
    <location>
        <begin position="350"/>
        <end position="359"/>
    </location>
</feature>
<evidence type="ECO:0000256" key="11">
    <source>
        <dbReference type="ARBA" id="ARBA00023163"/>
    </source>
</evidence>
<feature type="compositionally biased region" description="Acidic residues" evidence="15">
    <location>
        <begin position="1589"/>
        <end position="1631"/>
    </location>
</feature>
<dbReference type="Pfam" id="PF09733">
    <property type="entry name" value="VEFS-Box"/>
    <property type="match status" value="1"/>
</dbReference>
<dbReference type="CDD" id="cd21740">
    <property type="entry name" value="C2_II_SUZ12"/>
    <property type="match status" value="1"/>
</dbReference>
<dbReference type="GO" id="GO:0006368">
    <property type="term" value="P:transcription elongation by RNA polymerase II"/>
    <property type="evidence" value="ECO:0007669"/>
    <property type="project" value="TreeGrafter"/>
</dbReference>
<dbReference type="EMBL" id="CAKKLH010000012">
    <property type="protein sequence ID" value="CAH0098951.1"/>
    <property type="molecule type" value="Genomic_DNA"/>
</dbReference>
<dbReference type="SMART" id="SM01285">
    <property type="entry name" value="FACT-Spt16_Nlob"/>
    <property type="match status" value="1"/>
</dbReference>
<feature type="compositionally biased region" description="Low complexity" evidence="15">
    <location>
        <begin position="1686"/>
        <end position="1712"/>
    </location>
</feature>
<protein>
    <recommendedName>
        <fullName evidence="14">FACT complex subunit</fullName>
    </recommendedName>
</protein>
<comment type="function">
    <text evidence="14">Component of the FACT complex, a general chromatin factor that acts to reorganize nucleosomes. The FACT complex is involved in multiple processes that require DNA as a template such as mRNA elongation, DNA replication and DNA repair. During transcription elongation the FACT complex acts as a histone chaperone that both destabilizes and restores nucleosomal structure. It facilitates the passage of RNA polymerase II and transcription by promoting the dissociation of one histone H2A-H2B dimer from the nucleosome, then subsequently promotes the reestablishment of the nucleosome following the passage of RNA polymerase II.</text>
</comment>
<feature type="region of interest" description="Disordered" evidence="15">
    <location>
        <begin position="1081"/>
        <end position="1167"/>
    </location>
</feature>
<evidence type="ECO:0000256" key="15">
    <source>
        <dbReference type="SAM" id="MobiDB-lite"/>
    </source>
</evidence>
<dbReference type="Proteomes" id="UP000789390">
    <property type="component" value="Unassembled WGS sequence"/>
</dbReference>
<feature type="compositionally biased region" description="Basic and acidic residues" evidence="15">
    <location>
        <begin position="1114"/>
        <end position="1142"/>
    </location>
</feature>
<comment type="subunit">
    <text evidence="14">Component of the FACT complex.</text>
</comment>
<keyword evidence="13 14" id="KW-0539">Nucleus</keyword>
<name>A0A8J2WEV8_9CRUS</name>
<dbReference type="PANTHER" id="PTHR13980:SF15">
    <property type="entry name" value="FACT COMPLEX SUBUNIT SPT16"/>
    <property type="match status" value="1"/>
</dbReference>
<dbReference type="Pfam" id="PF00557">
    <property type="entry name" value="Peptidase_M24"/>
    <property type="match status" value="1"/>
</dbReference>